<evidence type="ECO:0000259" key="4">
    <source>
        <dbReference type="PROSITE" id="PS01124"/>
    </source>
</evidence>
<dbReference type="GO" id="GO:0003700">
    <property type="term" value="F:DNA-binding transcription factor activity"/>
    <property type="evidence" value="ECO:0007669"/>
    <property type="project" value="InterPro"/>
</dbReference>
<dbReference type="InterPro" id="IPR009594">
    <property type="entry name" value="Tscrpt_reg_HTH_AraC_N"/>
</dbReference>
<sequence length="309" mass="33784">MNNLVAAIAAHADGLSDQPFLATAIDGLLLLRSAQARTPSHRIAKPALCVVAQGEKWTSFGSEQHHYRAGEALLVTVEMPSVGQVVRATPQQPFLGLVLELCPRILQEVLEQMPVPPGESPAFEGGARVISAGSLLTDSLTRLVRLLDRPQAVPVVAPLVLREICYELLAGEQGPGIAAMMLAHTRRGRILQAIHLLRLQFARPLGIQALAAVAGLSPSAFHRQFKAVTSLTPIQYQKQLRLLEARRLMQGEWLKAEVAAYATGYRSASQFSRDYVRMFGCPPGRDAKARRPARPDLQRRRRPPLQAQG</sequence>
<protein>
    <submittedName>
        <fullName evidence="5">DNA-binding domain-containing protein, AraC-type</fullName>
    </submittedName>
</protein>
<dbReference type="Pfam" id="PF12833">
    <property type="entry name" value="HTH_18"/>
    <property type="match status" value="1"/>
</dbReference>
<dbReference type="EMBL" id="CP003350">
    <property type="protein sequence ID" value="AFC86603.1"/>
    <property type="molecule type" value="Genomic_DNA"/>
</dbReference>
<evidence type="ECO:0000313" key="5">
    <source>
        <dbReference type="EMBL" id="AFC86603.1"/>
    </source>
</evidence>
<keyword evidence="1" id="KW-0805">Transcription regulation</keyword>
<evidence type="ECO:0000256" key="2">
    <source>
        <dbReference type="ARBA" id="ARBA00023163"/>
    </source>
</evidence>
<dbReference type="Gene3D" id="1.10.10.60">
    <property type="entry name" value="Homeodomain-like"/>
    <property type="match status" value="2"/>
</dbReference>
<dbReference type="PANTHER" id="PTHR43436:SF1">
    <property type="entry name" value="TRANSCRIPTIONAL REGULATORY PROTEIN"/>
    <property type="match status" value="1"/>
</dbReference>
<organism evidence="5 6">
    <name type="scientific">Frateuria aurantia (strain ATCC 33424 / DSM 6220 / KCTC 2777 / LMG 1558 / NBRC 3245 / NCIMB 13370)</name>
    <name type="common">Acetobacter aurantius</name>
    <dbReference type="NCBI Taxonomy" id="767434"/>
    <lineage>
        <taxon>Bacteria</taxon>
        <taxon>Pseudomonadati</taxon>
        <taxon>Pseudomonadota</taxon>
        <taxon>Gammaproteobacteria</taxon>
        <taxon>Lysobacterales</taxon>
        <taxon>Rhodanobacteraceae</taxon>
        <taxon>Frateuria</taxon>
    </lineage>
</organism>
<dbReference type="KEGG" id="fau:Fraau_2226"/>
<keyword evidence="6" id="KW-1185">Reference proteome</keyword>
<accession>H8L4P8</accession>
<dbReference type="PANTHER" id="PTHR43436">
    <property type="entry name" value="ARAC-FAMILY TRANSCRIPTIONAL REGULATOR"/>
    <property type="match status" value="1"/>
</dbReference>
<gene>
    <name evidence="5" type="ordered locus">Fraau_2226</name>
</gene>
<evidence type="ECO:0000256" key="3">
    <source>
        <dbReference type="SAM" id="MobiDB-lite"/>
    </source>
</evidence>
<dbReference type="OrthoDB" id="34150at2"/>
<reference evidence="5" key="1">
    <citation type="submission" date="2012-02" db="EMBL/GenBank/DDBJ databases">
        <title>The complete genome of Frateuria aurantia DSM 6220.</title>
        <authorList>
            <consortium name="US DOE Joint Genome Institute (JGI-PGF)"/>
            <person name="Lucas S."/>
            <person name="Copeland A."/>
            <person name="Lapidus A."/>
            <person name="Glavina del Rio T."/>
            <person name="Dalin E."/>
            <person name="Tice H."/>
            <person name="Bruce D."/>
            <person name="Goodwin L."/>
            <person name="Pitluck S."/>
            <person name="Peters L."/>
            <person name="Ovchinnikova G."/>
            <person name="Teshima H."/>
            <person name="Kyrpides N."/>
            <person name="Mavromatis K."/>
            <person name="Ivanova N."/>
            <person name="Brettin T."/>
            <person name="Detter J.C."/>
            <person name="Han C."/>
            <person name="Larimer F."/>
            <person name="Land M."/>
            <person name="Hauser L."/>
            <person name="Markowitz V."/>
            <person name="Cheng J.-F."/>
            <person name="Hugenholtz P."/>
            <person name="Woyke T."/>
            <person name="Wu D."/>
            <person name="Brambilla E."/>
            <person name="Klenk H.-P."/>
            <person name="Eisen J.A."/>
        </authorList>
    </citation>
    <scope>NUCLEOTIDE SEQUENCE</scope>
    <source>
        <strain evidence="5">DSM 6220</strain>
    </source>
</reference>
<dbReference type="RefSeq" id="WP_014403606.1">
    <property type="nucleotide sequence ID" value="NC_017033.1"/>
</dbReference>
<feature type="compositionally biased region" description="Basic and acidic residues" evidence="3">
    <location>
        <begin position="285"/>
        <end position="298"/>
    </location>
</feature>
<dbReference type="STRING" id="767434.Fraau_2226"/>
<keyword evidence="5" id="KW-0238">DNA-binding</keyword>
<evidence type="ECO:0000256" key="1">
    <source>
        <dbReference type="ARBA" id="ARBA00023015"/>
    </source>
</evidence>
<proteinExistence type="predicted"/>
<dbReference type="Proteomes" id="UP000005234">
    <property type="component" value="Chromosome"/>
</dbReference>
<feature type="region of interest" description="Disordered" evidence="3">
    <location>
        <begin position="282"/>
        <end position="309"/>
    </location>
</feature>
<dbReference type="HOGENOM" id="CLU_000445_100_0_6"/>
<dbReference type="InterPro" id="IPR009057">
    <property type="entry name" value="Homeodomain-like_sf"/>
</dbReference>
<dbReference type="PROSITE" id="PS01124">
    <property type="entry name" value="HTH_ARAC_FAMILY_2"/>
    <property type="match status" value="1"/>
</dbReference>
<evidence type="ECO:0000313" key="6">
    <source>
        <dbReference type="Proteomes" id="UP000005234"/>
    </source>
</evidence>
<dbReference type="GO" id="GO:0043565">
    <property type="term" value="F:sequence-specific DNA binding"/>
    <property type="evidence" value="ECO:0007669"/>
    <property type="project" value="InterPro"/>
</dbReference>
<dbReference type="Pfam" id="PF06719">
    <property type="entry name" value="AraC_N"/>
    <property type="match status" value="1"/>
</dbReference>
<name>H8L4P8_FRAAD</name>
<dbReference type="SUPFAM" id="SSF46689">
    <property type="entry name" value="Homeodomain-like"/>
    <property type="match status" value="2"/>
</dbReference>
<dbReference type="InterPro" id="IPR018060">
    <property type="entry name" value="HTH_AraC"/>
</dbReference>
<dbReference type="AlphaFoldDB" id="H8L4P8"/>
<feature type="domain" description="HTH araC/xylS-type" evidence="4">
    <location>
        <begin position="191"/>
        <end position="289"/>
    </location>
</feature>
<keyword evidence="2" id="KW-0804">Transcription</keyword>
<dbReference type="eggNOG" id="COG4977">
    <property type="taxonomic scope" value="Bacteria"/>
</dbReference>
<dbReference type="SMART" id="SM00342">
    <property type="entry name" value="HTH_ARAC"/>
    <property type="match status" value="1"/>
</dbReference>